<dbReference type="AlphaFoldDB" id="A0A336LJD7"/>
<dbReference type="SMART" id="SM00256">
    <property type="entry name" value="FBOX"/>
    <property type="match status" value="1"/>
</dbReference>
<dbReference type="PROSITE" id="PS51620">
    <property type="entry name" value="SAM_TRM61"/>
    <property type="match status" value="1"/>
</dbReference>
<dbReference type="GO" id="GO:0030488">
    <property type="term" value="P:tRNA methylation"/>
    <property type="evidence" value="ECO:0007669"/>
    <property type="project" value="InterPro"/>
</dbReference>
<gene>
    <name evidence="11" type="primary">CSON006047</name>
</gene>
<keyword evidence="5" id="KW-0949">S-adenosyl-L-methionine</keyword>
<sequence>METRSRRRLSQQSLIEKLPVEMIMEIFDHLDPWSIRRCSETCRKFFQVTLRATYDKCFALNMQHIYLSSGVGIGKAFVERNRTKRTFRSVKLGMVNIKTLPFAKNFFMRIGKNITELHLHEQFFHPLLVDKENEKLEKKLRTEVLKNFPNLTKLFVDKFNCLSNFTFFPQTLKEVIVDQADLKHRVLPPNFVAQLKEKHQKVQLRTYKVDNVKFGCSHTKVAPNTLYQLSDEVYKIIEEISTLEDLVSLSTNKNMLEDQVVTPADVTGITFGHANTVKLKSLQKFPNLETIGIRIFWVDGLFDDCFSDHYDAEVPKLPKVQSLSLAVSTSLNCGKCLQDVLSAFPNLKELNFNGSFNETHTKQIFSQIPKLETLRFCGKIPTSFLEGPIFQESSIENLKHLKCLVLNNTSQTPTLSDINVAKLAKLPKLKCLILDGNFALSNYGLNFLMHRCPNVVQFHFSDPRITLQMIGTLSRGWPRLTVFSFNHSLSPWFVNELKNFKYLKELRVQSNYNRYDTYQSEFKLFKEISSLETISYVGISEFGSMTRSEFHEKETFFERKLLNNFCCMTHKRQMTDPNEPNKPNKRKRLEYAVTENDEEDSSDSMDSDNDEDDNDLDHFIVDHLLNDELESDNEDYNEDDSDGENVHVFYSNFIIITNKSENNQTMSFREHKDVIDEGDTVILYLTVFSMHAIEAKAEIKNKLGEMIEYVFQTTYGALKVKDIIGMKYGTKVKLSRGWGYLLQPTPELWSITLPHRTQIIYTPDISMILFQLDIKPGSVVIESGTGSGSLSHAILRAIKPYGHLHTFDFHEVRSQQARDEFQNHELADFVTTYHRDVCELGFTDELNGKADAVFLDLPLPHMALPHAKKALKESGGRFCSFSPCIEQTQRVCELLESEGFVEIQTMEILQIEHVIKTKHIPVLDFECIKTRLPEDTNAKYISNIKSKETKKYVSEMPPTTMPGHTGYLTFATLPPMHAR</sequence>
<feature type="domain" description="F-box" evidence="10">
    <location>
        <begin position="12"/>
        <end position="57"/>
    </location>
</feature>
<dbReference type="Gene3D" id="3.40.50.150">
    <property type="entry name" value="Vaccinia Virus protein VP39"/>
    <property type="match status" value="1"/>
</dbReference>
<keyword evidence="6" id="KW-0819">tRNA processing</keyword>
<keyword evidence="7" id="KW-0539">Nucleus</keyword>
<evidence type="ECO:0000256" key="9">
    <source>
        <dbReference type="SAM" id="MobiDB-lite"/>
    </source>
</evidence>
<dbReference type="InterPro" id="IPR049470">
    <property type="entry name" value="TRM61_C"/>
</dbReference>
<evidence type="ECO:0000256" key="6">
    <source>
        <dbReference type="ARBA" id="ARBA00022694"/>
    </source>
</evidence>
<dbReference type="CDD" id="cd09917">
    <property type="entry name" value="F-box_SF"/>
    <property type="match status" value="1"/>
</dbReference>
<dbReference type="Gene3D" id="3.80.10.10">
    <property type="entry name" value="Ribonuclease Inhibitor"/>
    <property type="match status" value="1"/>
</dbReference>
<comment type="catalytic activity">
    <reaction evidence="8">
        <text>an adenosine in mRNA + S-adenosyl-L-methionine = an N(1)-methyladenosine in mRNA + S-adenosyl-L-homocysteine + H(+)</text>
        <dbReference type="Rhea" id="RHEA:55392"/>
        <dbReference type="Rhea" id="RHEA-COMP:12414"/>
        <dbReference type="Rhea" id="RHEA-COMP:12415"/>
        <dbReference type="ChEBI" id="CHEBI:15378"/>
        <dbReference type="ChEBI" id="CHEBI:57856"/>
        <dbReference type="ChEBI" id="CHEBI:59789"/>
        <dbReference type="ChEBI" id="CHEBI:74411"/>
        <dbReference type="ChEBI" id="CHEBI:74491"/>
    </reaction>
</comment>
<evidence type="ECO:0000313" key="11">
    <source>
        <dbReference type="EMBL" id="SSX18016.1"/>
    </source>
</evidence>
<dbReference type="GO" id="GO:0031515">
    <property type="term" value="C:tRNA (m1A) methyltransferase complex"/>
    <property type="evidence" value="ECO:0007669"/>
    <property type="project" value="InterPro"/>
</dbReference>
<dbReference type="GO" id="GO:0160107">
    <property type="term" value="F:tRNA (adenine(58)-N1)-methyltransferase activity"/>
    <property type="evidence" value="ECO:0007669"/>
    <property type="project" value="UniProtKB-EC"/>
</dbReference>
<evidence type="ECO:0000256" key="2">
    <source>
        <dbReference type="ARBA" id="ARBA00012796"/>
    </source>
</evidence>
<keyword evidence="4" id="KW-0808">Transferase</keyword>
<dbReference type="Pfam" id="PF12937">
    <property type="entry name" value="F-box-like"/>
    <property type="match status" value="1"/>
</dbReference>
<evidence type="ECO:0000256" key="3">
    <source>
        <dbReference type="ARBA" id="ARBA00022603"/>
    </source>
</evidence>
<proteinExistence type="predicted"/>
<dbReference type="Gene3D" id="3.10.330.20">
    <property type="match status" value="1"/>
</dbReference>
<dbReference type="FunFam" id="3.10.330.20:FF:000002">
    <property type="entry name" value="tRNA (adenine(58)-N(1))-methyltransferase catalytic subunit TRMT61A"/>
    <property type="match status" value="1"/>
</dbReference>
<dbReference type="Pfam" id="PF08704">
    <property type="entry name" value="GCD14"/>
    <property type="match status" value="1"/>
</dbReference>
<evidence type="ECO:0000259" key="10">
    <source>
        <dbReference type="PROSITE" id="PS50181"/>
    </source>
</evidence>
<evidence type="ECO:0000256" key="8">
    <source>
        <dbReference type="ARBA" id="ARBA00048481"/>
    </source>
</evidence>
<keyword evidence="3" id="KW-0489">Methyltransferase</keyword>
<feature type="region of interest" description="Disordered" evidence="9">
    <location>
        <begin position="592"/>
        <end position="613"/>
    </location>
</feature>
<dbReference type="EC" id="2.1.1.220" evidence="2"/>
<accession>A0A336LJD7</accession>
<dbReference type="SUPFAM" id="SSF53335">
    <property type="entry name" value="S-adenosyl-L-methionine-dependent methyltransferases"/>
    <property type="match status" value="1"/>
</dbReference>
<protein>
    <recommendedName>
        <fullName evidence="2">tRNA (adenine(58)-N(1))-methyltransferase</fullName>
        <ecNumber evidence="2">2.1.1.220</ecNumber>
    </recommendedName>
</protein>
<dbReference type="PANTHER" id="PTHR12133">
    <property type="entry name" value="TRNA (ADENINE(58)-N(1))-METHYLTRANSFERASE"/>
    <property type="match status" value="1"/>
</dbReference>
<organism evidence="11">
    <name type="scientific">Culicoides sonorensis</name>
    <name type="common">Biting midge</name>
    <dbReference type="NCBI Taxonomy" id="179676"/>
    <lineage>
        <taxon>Eukaryota</taxon>
        <taxon>Metazoa</taxon>
        <taxon>Ecdysozoa</taxon>
        <taxon>Arthropoda</taxon>
        <taxon>Hexapoda</taxon>
        <taxon>Insecta</taxon>
        <taxon>Pterygota</taxon>
        <taxon>Neoptera</taxon>
        <taxon>Endopterygota</taxon>
        <taxon>Diptera</taxon>
        <taxon>Nematocera</taxon>
        <taxon>Chironomoidea</taxon>
        <taxon>Ceratopogonidae</taxon>
        <taxon>Ceratopogoninae</taxon>
        <taxon>Culicoides</taxon>
        <taxon>Monoculicoides</taxon>
    </lineage>
</organism>
<evidence type="ECO:0000256" key="7">
    <source>
        <dbReference type="ARBA" id="ARBA00023242"/>
    </source>
</evidence>
<feature type="compositionally biased region" description="Acidic residues" evidence="9">
    <location>
        <begin position="595"/>
        <end position="613"/>
    </location>
</feature>
<dbReference type="Gene3D" id="1.20.1280.50">
    <property type="match status" value="1"/>
</dbReference>
<dbReference type="GO" id="GO:0005634">
    <property type="term" value="C:nucleus"/>
    <property type="evidence" value="ECO:0007669"/>
    <property type="project" value="UniProtKB-SubCell"/>
</dbReference>
<comment type="subcellular location">
    <subcellularLocation>
        <location evidence="1">Nucleus</location>
    </subcellularLocation>
</comment>
<dbReference type="InterPro" id="IPR029063">
    <property type="entry name" value="SAM-dependent_MTases_sf"/>
</dbReference>
<name>A0A336LJD7_CULSO</name>
<dbReference type="PROSITE" id="PS50181">
    <property type="entry name" value="FBOX"/>
    <property type="match status" value="1"/>
</dbReference>
<evidence type="ECO:0000256" key="4">
    <source>
        <dbReference type="ARBA" id="ARBA00022679"/>
    </source>
</evidence>
<dbReference type="InterPro" id="IPR032675">
    <property type="entry name" value="LRR_dom_sf"/>
</dbReference>
<dbReference type="EMBL" id="UFQT01000022">
    <property type="protein sequence ID" value="SSX18016.1"/>
    <property type="molecule type" value="Genomic_DNA"/>
</dbReference>
<dbReference type="VEuPathDB" id="VectorBase:CSON006047"/>
<dbReference type="SUPFAM" id="SSF52047">
    <property type="entry name" value="RNI-like"/>
    <property type="match status" value="1"/>
</dbReference>
<evidence type="ECO:0000256" key="5">
    <source>
        <dbReference type="ARBA" id="ARBA00022691"/>
    </source>
</evidence>
<evidence type="ECO:0000256" key="1">
    <source>
        <dbReference type="ARBA" id="ARBA00004123"/>
    </source>
</evidence>
<reference evidence="11" key="1">
    <citation type="submission" date="2018-07" db="EMBL/GenBank/DDBJ databases">
        <authorList>
            <person name="Quirk P.G."/>
            <person name="Krulwich T.A."/>
        </authorList>
    </citation>
    <scope>NUCLEOTIDE SEQUENCE</scope>
</reference>
<dbReference type="PANTHER" id="PTHR12133:SF2">
    <property type="entry name" value="TRNA (ADENINE(58)-N(1))-METHYLTRANSFERASE CATALYTIC SUBUNIT TRMT61A"/>
    <property type="match status" value="1"/>
</dbReference>
<dbReference type="InterPro" id="IPR001810">
    <property type="entry name" value="F-box_dom"/>
</dbReference>
<dbReference type="InterPro" id="IPR014816">
    <property type="entry name" value="tRNA_MeTrfase_Gcd14"/>
</dbReference>
<dbReference type="InterPro" id="IPR036047">
    <property type="entry name" value="F-box-like_dom_sf"/>
</dbReference>
<dbReference type="SUPFAM" id="SSF81383">
    <property type="entry name" value="F-box domain"/>
    <property type="match status" value="1"/>
</dbReference>